<name>A0ACD6A3R6_AVESA</name>
<keyword evidence="2" id="KW-1185">Reference proteome</keyword>
<organism evidence="1 2">
    <name type="scientific">Avena sativa</name>
    <name type="common">Oat</name>
    <dbReference type="NCBI Taxonomy" id="4498"/>
    <lineage>
        <taxon>Eukaryota</taxon>
        <taxon>Viridiplantae</taxon>
        <taxon>Streptophyta</taxon>
        <taxon>Embryophyta</taxon>
        <taxon>Tracheophyta</taxon>
        <taxon>Spermatophyta</taxon>
        <taxon>Magnoliopsida</taxon>
        <taxon>Liliopsida</taxon>
        <taxon>Poales</taxon>
        <taxon>Poaceae</taxon>
        <taxon>BOP clade</taxon>
        <taxon>Pooideae</taxon>
        <taxon>Poodae</taxon>
        <taxon>Poeae</taxon>
        <taxon>Poeae Chloroplast Group 1 (Aveneae type)</taxon>
        <taxon>Aveninae</taxon>
        <taxon>Avena</taxon>
    </lineage>
</organism>
<evidence type="ECO:0000313" key="2">
    <source>
        <dbReference type="Proteomes" id="UP001732700"/>
    </source>
</evidence>
<dbReference type="Proteomes" id="UP001732700">
    <property type="component" value="Chromosome 7C"/>
</dbReference>
<reference evidence="1" key="2">
    <citation type="submission" date="2025-09" db="UniProtKB">
        <authorList>
            <consortium name="EnsemblPlants"/>
        </authorList>
    </citation>
    <scope>IDENTIFICATION</scope>
</reference>
<reference evidence="1" key="1">
    <citation type="submission" date="2021-05" db="EMBL/GenBank/DDBJ databases">
        <authorList>
            <person name="Scholz U."/>
            <person name="Mascher M."/>
            <person name="Fiebig A."/>
        </authorList>
    </citation>
    <scope>NUCLEOTIDE SEQUENCE [LARGE SCALE GENOMIC DNA]</scope>
</reference>
<proteinExistence type="predicted"/>
<accession>A0ACD6A3R6</accession>
<evidence type="ECO:0000313" key="1">
    <source>
        <dbReference type="EnsemblPlants" id="AVESA.00010b.r2.7CG0683580.1.CDS"/>
    </source>
</evidence>
<dbReference type="EnsemblPlants" id="AVESA.00010b.r2.7CG0683580.1">
    <property type="protein sequence ID" value="AVESA.00010b.r2.7CG0683580.1.CDS"/>
    <property type="gene ID" value="AVESA.00010b.r2.7CG0683580"/>
</dbReference>
<protein>
    <submittedName>
        <fullName evidence="1">Uncharacterized protein</fullName>
    </submittedName>
</protein>
<sequence length="817" mass="91461">MCILCAVQRWSRRVATMLPWLVLPLILLWALSQLLPAAYRFEVTSPRLACVSVLLLTLFWYEILLPRLSLWRARRSARLREERRTHALELQKLRKTATRRCRNCNNPYRDQNPGGGKFMCSYCGHVSKRPVLDLGPAGKVPTGWPCSQDWANAVGDPGYWLDLRCSADNSYSGFSWRLFSCFYVSMAWFWKKVFRFGSSGDSGGLGRDGRMLTKGGENGGKAEESRVDKAKRKAEEKRLARLEREMLEEDEKKQREEMAKLVEERRRLRDEKAEAEERSKGATPVGEKDSRKEAERKRQERRRKEDKGSSKSNSDCEDIERRVSREGEWKRDFDRRNEPDKRDALRVGAEGYKPHNFDANSQGSKIVQSRAKYFGRMTGGLLSSSRGFGGGSIFGRSAQAPAPQANKVTKPIVAATDQSNTVKRDSQPAAAQAMAKSSTTGETRNMWTNSYQPISPNMQGHPTGVKKSWHQLFSRSASVSPLPDVTASAREKSTQPVPNGTQISSAQNFLSQYPPLDNKPKLSQSMHSTGFLPVNGTPANMLLSHFPAGHLPFYKEAETTLLEEPEQFEDPCYDPDAIALLGPVSESLDNFPPDWDSRFVLNDVPKEPHVRNPMPSPIECPLSRSRTVEENPVKHSHFSTAEGHNSSMSAEATNEQGTWQMWSTPLVQDSLGLRGPQAQWLLPNANQFNHGANHLNGGTRSPLGAGLNDNGLWLQRSPFQQLPLHTESLFLSHNVSENAIHNDFGFVSPNKAARVHPFGPPDPGHSWSKEELMLNGPQVASQLHSPTGAHAGLFPSNPDVQSVWSFDKKIDSIEVIK</sequence>